<keyword evidence="3" id="KW-1185">Reference proteome</keyword>
<dbReference type="Proteomes" id="UP001596548">
    <property type="component" value="Unassembled WGS sequence"/>
</dbReference>
<dbReference type="EMBL" id="JBHTBJ010000006">
    <property type="protein sequence ID" value="MFC7274741.1"/>
    <property type="molecule type" value="Genomic_DNA"/>
</dbReference>
<feature type="compositionally biased region" description="Low complexity" evidence="1">
    <location>
        <begin position="62"/>
        <end position="72"/>
    </location>
</feature>
<accession>A0ABW2HQB2</accession>
<name>A0ABW2HQB2_9ACTN</name>
<comment type="caution">
    <text evidence="2">The sequence shown here is derived from an EMBL/GenBank/DDBJ whole genome shotgun (WGS) entry which is preliminary data.</text>
</comment>
<proteinExistence type="predicted"/>
<feature type="region of interest" description="Disordered" evidence="1">
    <location>
        <begin position="30"/>
        <end position="99"/>
    </location>
</feature>
<organism evidence="2 3">
    <name type="scientific">Paractinoplanes rhizophilus</name>
    <dbReference type="NCBI Taxonomy" id="1416877"/>
    <lineage>
        <taxon>Bacteria</taxon>
        <taxon>Bacillati</taxon>
        <taxon>Actinomycetota</taxon>
        <taxon>Actinomycetes</taxon>
        <taxon>Micromonosporales</taxon>
        <taxon>Micromonosporaceae</taxon>
        <taxon>Paractinoplanes</taxon>
    </lineage>
</organism>
<evidence type="ECO:0000313" key="3">
    <source>
        <dbReference type="Proteomes" id="UP001596548"/>
    </source>
</evidence>
<evidence type="ECO:0000256" key="1">
    <source>
        <dbReference type="SAM" id="MobiDB-lite"/>
    </source>
</evidence>
<gene>
    <name evidence="2" type="ORF">ACFQS1_12165</name>
</gene>
<dbReference type="RefSeq" id="WP_378967021.1">
    <property type="nucleotide sequence ID" value="NZ_JBHTBJ010000006.1"/>
</dbReference>
<reference evidence="3" key="1">
    <citation type="journal article" date="2019" name="Int. J. Syst. Evol. Microbiol.">
        <title>The Global Catalogue of Microorganisms (GCM) 10K type strain sequencing project: providing services to taxonomists for standard genome sequencing and annotation.</title>
        <authorList>
            <consortium name="The Broad Institute Genomics Platform"/>
            <consortium name="The Broad Institute Genome Sequencing Center for Infectious Disease"/>
            <person name="Wu L."/>
            <person name="Ma J."/>
        </authorList>
    </citation>
    <scope>NUCLEOTIDE SEQUENCE [LARGE SCALE GENOMIC DNA]</scope>
    <source>
        <strain evidence="3">XZYJT-10</strain>
    </source>
</reference>
<feature type="compositionally biased region" description="Low complexity" evidence="1">
    <location>
        <begin position="42"/>
        <end position="53"/>
    </location>
</feature>
<evidence type="ECO:0000313" key="2">
    <source>
        <dbReference type="EMBL" id="MFC7274741.1"/>
    </source>
</evidence>
<sequence length="99" mass="9898">MSLSSLRSFSGAASLATTAFDTARSTLKAMAEAAVPPPGSDAASAETASAETSTGERRHQGATATPTAAAVTKSEAADVTPTERRKAGIRKGLALDAYA</sequence>
<protein>
    <submittedName>
        <fullName evidence="2">Uncharacterized protein</fullName>
    </submittedName>
</protein>